<dbReference type="Pfam" id="PF00877">
    <property type="entry name" value="NLPC_P60"/>
    <property type="match status" value="1"/>
</dbReference>
<dbReference type="Gene3D" id="3.90.1720.10">
    <property type="entry name" value="endopeptidase domain like (from Nostoc punctiforme)"/>
    <property type="match status" value="1"/>
</dbReference>
<keyword evidence="7" id="KW-1185">Reference proteome</keyword>
<dbReference type="InterPro" id="IPR000064">
    <property type="entry name" value="NLP_P60_dom"/>
</dbReference>
<dbReference type="EMBL" id="JABZEC010000003">
    <property type="protein sequence ID" value="NVY96428.1"/>
    <property type="molecule type" value="Genomic_DNA"/>
</dbReference>
<dbReference type="GO" id="GO:0006508">
    <property type="term" value="P:proteolysis"/>
    <property type="evidence" value="ECO:0007669"/>
    <property type="project" value="UniProtKB-KW"/>
</dbReference>
<dbReference type="InterPro" id="IPR038765">
    <property type="entry name" value="Papain-like_cys_pep_sf"/>
</dbReference>
<evidence type="ECO:0000259" key="5">
    <source>
        <dbReference type="Pfam" id="PF00877"/>
    </source>
</evidence>
<gene>
    <name evidence="6" type="ORF">HU830_04480</name>
</gene>
<proteinExistence type="inferred from homology"/>
<name>A0A850RCB9_9LACO</name>
<evidence type="ECO:0000256" key="2">
    <source>
        <dbReference type="ARBA" id="ARBA00022670"/>
    </source>
</evidence>
<evidence type="ECO:0000313" key="6">
    <source>
        <dbReference type="EMBL" id="NVY96428.1"/>
    </source>
</evidence>
<accession>A0A850RCB9</accession>
<keyword evidence="3" id="KW-0378">Hydrolase</keyword>
<evidence type="ECO:0000313" key="7">
    <source>
        <dbReference type="Proteomes" id="UP000563523"/>
    </source>
</evidence>
<dbReference type="AlphaFoldDB" id="A0A850RCB9"/>
<keyword evidence="4" id="KW-0788">Thiol protease</keyword>
<evidence type="ECO:0000256" key="3">
    <source>
        <dbReference type="ARBA" id="ARBA00022801"/>
    </source>
</evidence>
<protein>
    <submittedName>
        <fullName evidence="6">C40 family peptidase</fullName>
    </submittedName>
</protein>
<keyword evidence="2" id="KW-0645">Protease</keyword>
<dbReference type="SUPFAM" id="SSF54001">
    <property type="entry name" value="Cysteine proteinases"/>
    <property type="match status" value="1"/>
</dbReference>
<evidence type="ECO:0000256" key="4">
    <source>
        <dbReference type="ARBA" id="ARBA00022807"/>
    </source>
</evidence>
<comment type="similarity">
    <text evidence="1">Belongs to the peptidase C40 family.</text>
</comment>
<organism evidence="6 7">
    <name type="scientific">Bombilactobacillus apium</name>
    <dbReference type="NCBI Taxonomy" id="2675299"/>
    <lineage>
        <taxon>Bacteria</taxon>
        <taxon>Bacillati</taxon>
        <taxon>Bacillota</taxon>
        <taxon>Bacilli</taxon>
        <taxon>Lactobacillales</taxon>
        <taxon>Lactobacillaceae</taxon>
        <taxon>Bombilactobacillus</taxon>
    </lineage>
</organism>
<dbReference type="GO" id="GO:0008234">
    <property type="term" value="F:cysteine-type peptidase activity"/>
    <property type="evidence" value="ECO:0007669"/>
    <property type="project" value="UniProtKB-KW"/>
</dbReference>
<feature type="domain" description="NlpC/P60" evidence="5">
    <location>
        <begin position="1"/>
        <end position="24"/>
    </location>
</feature>
<sequence>MQPGDLLFWDGQGSAYHVAIYLGYN</sequence>
<dbReference type="Proteomes" id="UP000563523">
    <property type="component" value="Unassembled WGS sequence"/>
</dbReference>
<comment type="caution">
    <text evidence="6">The sequence shown here is derived from an EMBL/GenBank/DDBJ whole genome shotgun (WGS) entry which is preliminary data.</text>
</comment>
<evidence type="ECO:0000256" key="1">
    <source>
        <dbReference type="ARBA" id="ARBA00007074"/>
    </source>
</evidence>
<reference evidence="6 7" key="1">
    <citation type="submission" date="2020-06" db="EMBL/GenBank/DDBJ databases">
        <authorList>
            <person name="Kang J."/>
        </authorList>
    </citation>
    <scope>NUCLEOTIDE SEQUENCE [LARGE SCALE GENOMIC DNA]</scope>
    <source>
        <strain evidence="6 7">DCY120</strain>
    </source>
</reference>